<dbReference type="InterPro" id="IPR001602">
    <property type="entry name" value="UPF0047_YjbQ-like"/>
</dbReference>
<comment type="caution">
    <text evidence="2">The sequence shown here is derived from an EMBL/GenBank/DDBJ whole genome shotgun (WGS) entry which is preliminary data.</text>
</comment>
<dbReference type="Pfam" id="PF01894">
    <property type="entry name" value="YjbQ"/>
    <property type="match status" value="1"/>
</dbReference>
<dbReference type="PANTHER" id="PTHR30615:SF8">
    <property type="entry name" value="UPF0047 PROTEIN C4A8.02C"/>
    <property type="match status" value="1"/>
</dbReference>
<dbReference type="Proteomes" id="UP001596620">
    <property type="component" value="Unassembled WGS sequence"/>
</dbReference>
<dbReference type="NCBIfam" id="TIGR00149">
    <property type="entry name" value="TIGR00149_YjbQ"/>
    <property type="match status" value="1"/>
</dbReference>
<dbReference type="SUPFAM" id="SSF111038">
    <property type="entry name" value="YjbQ-like"/>
    <property type="match status" value="1"/>
</dbReference>
<evidence type="ECO:0000313" key="3">
    <source>
        <dbReference type="Proteomes" id="UP001596620"/>
    </source>
</evidence>
<dbReference type="EMBL" id="JBHTGR010000010">
    <property type="protein sequence ID" value="MFC7746773.1"/>
    <property type="molecule type" value="Genomic_DNA"/>
</dbReference>
<reference evidence="3" key="1">
    <citation type="journal article" date="2019" name="Int. J. Syst. Evol. Microbiol.">
        <title>The Global Catalogue of Microorganisms (GCM) 10K type strain sequencing project: providing services to taxonomists for standard genome sequencing and annotation.</title>
        <authorList>
            <consortium name="The Broad Institute Genomics Platform"/>
            <consortium name="The Broad Institute Genome Sequencing Center for Infectious Disease"/>
            <person name="Wu L."/>
            <person name="Ma J."/>
        </authorList>
    </citation>
    <scope>NUCLEOTIDE SEQUENCE [LARGE SCALE GENOMIC DNA]</scope>
    <source>
        <strain evidence="3">JCM 30234</strain>
    </source>
</reference>
<evidence type="ECO:0000256" key="1">
    <source>
        <dbReference type="ARBA" id="ARBA00005534"/>
    </source>
</evidence>
<dbReference type="Gene3D" id="2.60.120.460">
    <property type="entry name" value="YjbQ-like"/>
    <property type="match status" value="1"/>
</dbReference>
<comment type="similarity">
    <text evidence="1">Belongs to the UPF0047 family.</text>
</comment>
<proteinExistence type="inferred from homology"/>
<dbReference type="InterPro" id="IPR035917">
    <property type="entry name" value="YjbQ-like_sf"/>
</dbReference>
<organism evidence="2 3">
    <name type="scientific">Lentibacillus kimchii</name>
    <dbReference type="NCBI Taxonomy" id="1542911"/>
    <lineage>
        <taxon>Bacteria</taxon>
        <taxon>Bacillati</taxon>
        <taxon>Bacillota</taxon>
        <taxon>Bacilli</taxon>
        <taxon>Bacillales</taxon>
        <taxon>Bacillaceae</taxon>
        <taxon>Lentibacillus</taxon>
    </lineage>
</organism>
<dbReference type="PROSITE" id="PS01314">
    <property type="entry name" value="UPF0047"/>
    <property type="match status" value="1"/>
</dbReference>
<dbReference type="PANTHER" id="PTHR30615">
    <property type="entry name" value="UNCHARACTERIZED PROTEIN YJBQ-RELATED"/>
    <property type="match status" value="1"/>
</dbReference>
<keyword evidence="3" id="KW-1185">Reference proteome</keyword>
<protein>
    <submittedName>
        <fullName evidence="2">Secondary thiamine-phosphate synthase enzyme YjbQ</fullName>
    </submittedName>
</protein>
<accession>A0ABW2UXG0</accession>
<evidence type="ECO:0000313" key="2">
    <source>
        <dbReference type="EMBL" id="MFC7746773.1"/>
    </source>
</evidence>
<sequence length="137" mass="14992">MSVSKTQHTFTIAIHEKQSFTNLDRHLDEALSASGIADGIMVVYCPHTTGAITINENADPDVKTDLKLGLNETFPNKHEYAHMEGNSDGHMKSSVFGASETLIISDGAPVLGTWQSVYFCEFDGPRTRTVHVKLLEG</sequence>
<gene>
    <name evidence="2" type="ORF">ACFQU8_05930</name>
</gene>
<name>A0ABW2UXG0_9BACI</name>
<dbReference type="RefSeq" id="WP_382358280.1">
    <property type="nucleotide sequence ID" value="NZ_JBHTGR010000010.1"/>
</dbReference>
<dbReference type="PIRSF" id="PIRSF004681">
    <property type="entry name" value="UCP004681"/>
    <property type="match status" value="1"/>
</dbReference>